<gene>
    <name evidence="1" type="ORF">CVLEPA_LOCUS19344</name>
</gene>
<keyword evidence="2" id="KW-1185">Reference proteome</keyword>
<reference evidence="1 2" key="1">
    <citation type="submission" date="2024-02" db="EMBL/GenBank/DDBJ databases">
        <authorList>
            <person name="Daric V."/>
            <person name="Darras S."/>
        </authorList>
    </citation>
    <scope>NUCLEOTIDE SEQUENCE [LARGE SCALE GENOMIC DNA]</scope>
</reference>
<protein>
    <submittedName>
        <fullName evidence="1">Uncharacterized protein</fullName>
    </submittedName>
</protein>
<name>A0ABP0G7Q8_CLALP</name>
<proteinExistence type="predicted"/>
<dbReference type="EMBL" id="CAWYQH010000104">
    <property type="protein sequence ID" value="CAK8687267.1"/>
    <property type="molecule type" value="Genomic_DNA"/>
</dbReference>
<accession>A0ABP0G7Q8</accession>
<organism evidence="1 2">
    <name type="scientific">Clavelina lepadiformis</name>
    <name type="common">Light-bulb sea squirt</name>
    <name type="synonym">Ascidia lepadiformis</name>
    <dbReference type="NCBI Taxonomy" id="159417"/>
    <lineage>
        <taxon>Eukaryota</taxon>
        <taxon>Metazoa</taxon>
        <taxon>Chordata</taxon>
        <taxon>Tunicata</taxon>
        <taxon>Ascidiacea</taxon>
        <taxon>Aplousobranchia</taxon>
        <taxon>Clavelinidae</taxon>
        <taxon>Clavelina</taxon>
    </lineage>
</organism>
<evidence type="ECO:0000313" key="2">
    <source>
        <dbReference type="Proteomes" id="UP001642483"/>
    </source>
</evidence>
<sequence>MDRCRKHPDWKHRTETAIVWPESLTHSQLRSLPELPTHDVAECFDKLLRLITQSFEERTDNTDMLTSDLSLVDFKPSQLMRLTVTAPETTQCTTRLVAIAQHAS</sequence>
<dbReference type="Proteomes" id="UP001642483">
    <property type="component" value="Unassembled WGS sequence"/>
</dbReference>
<comment type="caution">
    <text evidence="1">The sequence shown here is derived from an EMBL/GenBank/DDBJ whole genome shotgun (WGS) entry which is preliminary data.</text>
</comment>
<evidence type="ECO:0000313" key="1">
    <source>
        <dbReference type="EMBL" id="CAK8687267.1"/>
    </source>
</evidence>